<dbReference type="GO" id="GO:0008080">
    <property type="term" value="F:N-acetyltransferase activity"/>
    <property type="evidence" value="ECO:0007669"/>
    <property type="project" value="InterPro"/>
</dbReference>
<reference evidence="4 5" key="1">
    <citation type="journal article" date="2019" name="Nat. Ecol. Evol.">
        <title>Megaphylogeny resolves global patterns of mushroom evolution.</title>
        <authorList>
            <person name="Varga T."/>
            <person name="Krizsan K."/>
            <person name="Foldi C."/>
            <person name="Dima B."/>
            <person name="Sanchez-Garcia M."/>
            <person name="Sanchez-Ramirez S."/>
            <person name="Szollosi G.J."/>
            <person name="Szarkandi J.G."/>
            <person name="Papp V."/>
            <person name="Albert L."/>
            <person name="Andreopoulos W."/>
            <person name="Angelini C."/>
            <person name="Antonin V."/>
            <person name="Barry K.W."/>
            <person name="Bougher N.L."/>
            <person name="Buchanan P."/>
            <person name="Buyck B."/>
            <person name="Bense V."/>
            <person name="Catcheside P."/>
            <person name="Chovatia M."/>
            <person name="Cooper J."/>
            <person name="Damon W."/>
            <person name="Desjardin D."/>
            <person name="Finy P."/>
            <person name="Geml J."/>
            <person name="Haridas S."/>
            <person name="Hughes K."/>
            <person name="Justo A."/>
            <person name="Karasinski D."/>
            <person name="Kautmanova I."/>
            <person name="Kiss B."/>
            <person name="Kocsube S."/>
            <person name="Kotiranta H."/>
            <person name="LaButti K.M."/>
            <person name="Lechner B.E."/>
            <person name="Liimatainen K."/>
            <person name="Lipzen A."/>
            <person name="Lukacs Z."/>
            <person name="Mihaltcheva S."/>
            <person name="Morgado L.N."/>
            <person name="Niskanen T."/>
            <person name="Noordeloos M.E."/>
            <person name="Ohm R.A."/>
            <person name="Ortiz-Santana B."/>
            <person name="Ovrebo C."/>
            <person name="Racz N."/>
            <person name="Riley R."/>
            <person name="Savchenko A."/>
            <person name="Shiryaev A."/>
            <person name="Soop K."/>
            <person name="Spirin V."/>
            <person name="Szebenyi C."/>
            <person name="Tomsovsky M."/>
            <person name="Tulloss R.E."/>
            <person name="Uehling J."/>
            <person name="Grigoriev I.V."/>
            <person name="Vagvolgyi C."/>
            <person name="Papp T."/>
            <person name="Martin F.M."/>
            <person name="Miettinen O."/>
            <person name="Hibbett D.S."/>
            <person name="Nagy L.G."/>
        </authorList>
    </citation>
    <scope>NUCLEOTIDE SEQUENCE [LARGE SCALE GENOMIC DNA]</scope>
    <source>
        <strain evidence="4 5">CBS 962.96</strain>
    </source>
</reference>
<accession>A0A4S8MRB3</accession>
<dbReference type="InterPro" id="IPR050769">
    <property type="entry name" value="NAT_camello-type"/>
</dbReference>
<keyword evidence="1" id="KW-0808">Transferase</keyword>
<dbReference type="EMBL" id="ML179052">
    <property type="protein sequence ID" value="THV04894.1"/>
    <property type="molecule type" value="Genomic_DNA"/>
</dbReference>
<evidence type="ECO:0000256" key="1">
    <source>
        <dbReference type="ARBA" id="ARBA00022679"/>
    </source>
</evidence>
<keyword evidence="5" id="KW-1185">Reference proteome</keyword>
<dbReference type="OrthoDB" id="2564232at2759"/>
<feature type="domain" description="N-acetyltransferase" evidence="3">
    <location>
        <begin position="85"/>
        <end position="234"/>
    </location>
</feature>
<dbReference type="PANTHER" id="PTHR13947:SF37">
    <property type="entry name" value="LD18367P"/>
    <property type="match status" value="1"/>
</dbReference>
<evidence type="ECO:0000313" key="4">
    <source>
        <dbReference type="EMBL" id="THV04894.1"/>
    </source>
</evidence>
<gene>
    <name evidence="4" type="ORF">K435DRAFT_826698</name>
</gene>
<dbReference type="PROSITE" id="PS51186">
    <property type="entry name" value="GNAT"/>
    <property type="match status" value="1"/>
</dbReference>
<keyword evidence="2" id="KW-0812">Transmembrane</keyword>
<dbReference type="Proteomes" id="UP000297245">
    <property type="component" value="Unassembled WGS sequence"/>
</dbReference>
<organism evidence="4 5">
    <name type="scientific">Dendrothele bispora (strain CBS 962.96)</name>
    <dbReference type="NCBI Taxonomy" id="1314807"/>
    <lineage>
        <taxon>Eukaryota</taxon>
        <taxon>Fungi</taxon>
        <taxon>Dikarya</taxon>
        <taxon>Basidiomycota</taxon>
        <taxon>Agaricomycotina</taxon>
        <taxon>Agaricomycetes</taxon>
        <taxon>Agaricomycetidae</taxon>
        <taxon>Agaricales</taxon>
        <taxon>Agaricales incertae sedis</taxon>
        <taxon>Dendrothele</taxon>
    </lineage>
</organism>
<feature type="transmembrane region" description="Helical" evidence="2">
    <location>
        <begin position="69"/>
        <end position="90"/>
    </location>
</feature>
<dbReference type="InterPro" id="IPR016181">
    <property type="entry name" value="Acyl_CoA_acyltransferase"/>
</dbReference>
<sequence length="241" mass="27457">MPAPIAQIRPFRVEDAKDVTFAIGKANMQLLAVANTKGISHWLTLATWVALSSIFVKFMQWWPKPEYGYLGYLNPLPAFACVAVPIFALIDWINRPYFEGLSQEVLRKADLRNISEYYNRSPSSGFWILDFGERFVGLIAVDGASETKKQPAETAIIRHFYVDEPYRVAGVQKDLLEHAVRHTFDSDPTVQRIETTTSALTSYAQRSLAELGFRTVEKTKRVGILGWELERRVLERGDWNS</sequence>
<keyword evidence="2" id="KW-0472">Membrane</keyword>
<proteinExistence type="predicted"/>
<dbReference type="PANTHER" id="PTHR13947">
    <property type="entry name" value="GNAT FAMILY N-ACETYLTRANSFERASE"/>
    <property type="match status" value="1"/>
</dbReference>
<protein>
    <recommendedName>
        <fullName evidence="3">N-acetyltransferase domain-containing protein</fullName>
    </recommendedName>
</protein>
<keyword evidence="2" id="KW-1133">Transmembrane helix</keyword>
<feature type="transmembrane region" description="Helical" evidence="2">
    <location>
        <begin position="42"/>
        <end position="63"/>
    </location>
</feature>
<dbReference type="Gene3D" id="3.40.630.30">
    <property type="match status" value="1"/>
</dbReference>
<dbReference type="Pfam" id="PF00583">
    <property type="entry name" value="Acetyltransf_1"/>
    <property type="match status" value="1"/>
</dbReference>
<evidence type="ECO:0000259" key="3">
    <source>
        <dbReference type="PROSITE" id="PS51186"/>
    </source>
</evidence>
<dbReference type="AlphaFoldDB" id="A0A4S8MRB3"/>
<dbReference type="SUPFAM" id="SSF55729">
    <property type="entry name" value="Acyl-CoA N-acyltransferases (Nat)"/>
    <property type="match status" value="1"/>
</dbReference>
<evidence type="ECO:0000313" key="5">
    <source>
        <dbReference type="Proteomes" id="UP000297245"/>
    </source>
</evidence>
<name>A0A4S8MRB3_DENBC</name>
<evidence type="ECO:0000256" key="2">
    <source>
        <dbReference type="SAM" id="Phobius"/>
    </source>
</evidence>
<dbReference type="InterPro" id="IPR000182">
    <property type="entry name" value="GNAT_dom"/>
</dbReference>